<evidence type="ECO:0000313" key="1">
    <source>
        <dbReference type="EMBL" id="MBX70810.1"/>
    </source>
</evidence>
<sequence length="12" mass="1441">MLKDLNHNLKKS</sequence>
<protein>
    <submittedName>
        <fullName evidence="1">Uncharacterized protein</fullName>
    </submittedName>
</protein>
<name>A0A2P2QUW9_RHIMU</name>
<proteinExistence type="predicted"/>
<reference evidence="1" key="1">
    <citation type="submission" date="2018-02" db="EMBL/GenBank/DDBJ databases">
        <title>Rhizophora mucronata_Transcriptome.</title>
        <authorList>
            <person name="Meera S.P."/>
            <person name="Sreeshan A."/>
            <person name="Augustine A."/>
        </authorList>
    </citation>
    <scope>NUCLEOTIDE SEQUENCE</scope>
    <source>
        <tissue evidence="1">Leaf</tissue>
    </source>
</reference>
<dbReference type="EMBL" id="GGEC01090326">
    <property type="protein sequence ID" value="MBX70810.1"/>
    <property type="molecule type" value="Transcribed_RNA"/>
</dbReference>
<organism evidence="1">
    <name type="scientific">Rhizophora mucronata</name>
    <name type="common">Asiatic mangrove</name>
    <dbReference type="NCBI Taxonomy" id="61149"/>
    <lineage>
        <taxon>Eukaryota</taxon>
        <taxon>Viridiplantae</taxon>
        <taxon>Streptophyta</taxon>
        <taxon>Embryophyta</taxon>
        <taxon>Tracheophyta</taxon>
        <taxon>Spermatophyta</taxon>
        <taxon>Magnoliopsida</taxon>
        <taxon>eudicotyledons</taxon>
        <taxon>Gunneridae</taxon>
        <taxon>Pentapetalae</taxon>
        <taxon>rosids</taxon>
        <taxon>fabids</taxon>
        <taxon>Malpighiales</taxon>
        <taxon>Rhizophoraceae</taxon>
        <taxon>Rhizophora</taxon>
    </lineage>
</organism>
<accession>A0A2P2QUW9</accession>